<gene>
    <name evidence="1" type="ORF">RUA8715_00047</name>
</gene>
<proteinExistence type="predicted"/>
<accession>A0A238JSZ0</accession>
<evidence type="ECO:0000313" key="1">
    <source>
        <dbReference type="EMBL" id="SMX32866.1"/>
    </source>
</evidence>
<evidence type="ECO:0000313" key="2">
    <source>
        <dbReference type="Proteomes" id="UP000202485"/>
    </source>
</evidence>
<sequence length="48" mass="5357">MIFAAPRSSFVIDGRAAVRSKTVHFLVGRQLEKPVQLANFEMIVTLLV</sequence>
<reference evidence="2" key="1">
    <citation type="submission" date="2017-05" db="EMBL/GenBank/DDBJ databases">
        <authorList>
            <person name="Rodrigo-Torres L."/>
            <person name="Arahal R. D."/>
            <person name="Lucena T."/>
        </authorList>
    </citation>
    <scope>NUCLEOTIDE SEQUENCE [LARGE SCALE GENOMIC DNA]</scope>
    <source>
        <strain evidence="2">CECT 8715</strain>
    </source>
</reference>
<dbReference type="EMBL" id="FXYG01000001">
    <property type="protein sequence ID" value="SMX32866.1"/>
    <property type="molecule type" value="Genomic_DNA"/>
</dbReference>
<organism evidence="1 2">
    <name type="scientific">Ruegeria arenilitoris</name>
    <dbReference type="NCBI Taxonomy" id="1173585"/>
    <lineage>
        <taxon>Bacteria</taxon>
        <taxon>Pseudomonadati</taxon>
        <taxon>Pseudomonadota</taxon>
        <taxon>Alphaproteobacteria</taxon>
        <taxon>Rhodobacterales</taxon>
        <taxon>Roseobacteraceae</taxon>
        <taxon>Ruegeria</taxon>
    </lineage>
</organism>
<dbReference type="AlphaFoldDB" id="A0A238JSZ0"/>
<name>A0A238JSZ0_9RHOB</name>
<dbReference type="Proteomes" id="UP000202485">
    <property type="component" value="Unassembled WGS sequence"/>
</dbReference>
<protein>
    <submittedName>
        <fullName evidence="1">Uncharacterized protein</fullName>
    </submittedName>
</protein>
<keyword evidence="2" id="KW-1185">Reference proteome</keyword>